<keyword evidence="3" id="KW-1185">Reference proteome</keyword>
<evidence type="ECO:0000256" key="1">
    <source>
        <dbReference type="SAM" id="Phobius"/>
    </source>
</evidence>
<evidence type="ECO:0000313" key="2">
    <source>
        <dbReference type="EMBL" id="OXA49857.1"/>
    </source>
</evidence>
<organism evidence="2 3">
    <name type="scientific">Folsomia candida</name>
    <name type="common">Springtail</name>
    <dbReference type="NCBI Taxonomy" id="158441"/>
    <lineage>
        <taxon>Eukaryota</taxon>
        <taxon>Metazoa</taxon>
        <taxon>Ecdysozoa</taxon>
        <taxon>Arthropoda</taxon>
        <taxon>Hexapoda</taxon>
        <taxon>Collembola</taxon>
        <taxon>Entomobryomorpha</taxon>
        <taxon>Isotomoidea</taxon>
        <taxon>Isotomidae</taxon>
        <taxon>Proisotominae</taxon>
        <taxon>Folsomia</taxon>
    </lineage>
</organism>
<name>A0A226DYQ5_FOLCA</name>
<keyword evidence="1" id="KW-1133">Transmembrane helix</keyword>
<dbReference type="AlphaFoldDB" id="A0A226DYQ5"/>
<dbReference type="Proteomes" id="UP000198287">
    <property type="component" value="Unassembled WGS sequence"/>
</dbReference>
<feature type="transmembrane region" description="Helical" evidence="1">
    <location>
        <begin position="84"/>
        <end position="105"/>
    </location>
</feature>
<keyword evidence="1" id="KW-0812">Transmembrane</keyword>
<gene>
    <name evidence="2" type="ORF">Fcan01_15372</name>
</gene>
<keyword evidence="1" id="KW-0472">Membrane</keyword>
<reference evidence="2 3" key="1">
    <citation type="submission" date="2015-12" db="EMBL/GenBank/DDBJ databases">
        <title>The genome of Folsomia candida.</title>
        <authorList>
            <person name="Faddeeva A."/>
            <person name="Derks M.F."/>
            <person name="Anvar Y."/>
            <person name="Smit S."/>
            <person name="Van Straalen N."/>
            <person name="Roelofs D."/>
        </authorList>
    </citation>
    <scope>NUCLEOTIDE SEQUENCE [LARGE SCALE GENOMIC DNA]</scope>
    <source>
        <strain evidence="2 3">VU population</strain>
        <tissue evidence="2">Whole body</tissue>
    </source>
</reference>
<evidence type="ECO:0000313" key="3">
    <source>
        <dbReference type="Proteomes" id="UP000198287"/>
    </source>
</evidence>
<comment type="caution">
    <text evidence="2">The sequence shown here is derived from an EMBL/GenBank/DDBJ whole genome shotgun (WGS) entry which is preliminary data.</text>
</comment>
<accession>A0A226DYQ5</accession>
<protein>
    <submittedName>
        <fullName evidence="2">Uncharacterized protein</fullName>
    </submittedName>
</protein>
<feature type="transmembrane region" description="Helical" evidence="1">
    <location>
        <begin position="57"/>
        <end position="78"/>
    </location>
</feature>
<dbReference type="EMBL" id="LNIX01000010">
    <property type="protein sequence ID" value="OXA49857.1"/>
    <property type="molecule type" value="Genomic_DNA"/>
</dbReference>
<proteinExistence type="predicted"/>
<sequence>MGAKHTCGRNRQPTATRRRRIPSQTGYEIDLQLRLYSEVKIIESMYNGHFQNFHLQFFYTAGCLAVILGSYITISFGNEISEQIAFLVYPLIALDALGMILFICYSSGKSNHDSKILIKNWLRNDPACRRNNCFKRIQACSPIKIRFGPNIMEIATVLMTTHFCFSSTVNLLLVGKG</sequence>